<protein>
    <recommendedName>
        <fullName evidence="4">Plastid lipid-associated protein/fibrillin conserved domain-containing protein</fullName>
    </recommendedName>
</protein>
<dbReference type="EMBL" id="CM007382">
    <property type="protein sequence ID" value="ONK77529.1"/>
    <property type="molecule type" value="Genomic_DNA"/>
</dbReference>
<dbReference type="OrthoDB" id="201321at2759"/>
<evidence type="ECO:0000259" key="4">
    <source>
        <dbReference type="Pfam" id="PF04755"/>
    </source>
</evidence>
<proteinExistence type="predicted"/>
<dbReference type="Gramene" id="ONK77529">
    <property type="protein sequence ID" value="ONK77529"/>
    <property type="gene ID" value="A4U43_C02F7520"/>
</dbReference>
<dbReference type="InterPro" id="IPR039633">
    <property type="entry name" value="PAP"/>
</dbReference>
<organism evidence="5 6">
    <name type="scientific">Asparagus officinalis</name>
    <name type="common">Garden asparagus</name>
    <dbReference type="NCBI Taxonomy" id="4686"/>
    <lineage>
        <taxon>Eukaryota</taxon>
        <taxon>Viridiplantae</taxon>
        <taxon>Streptophyta</taxon>
        <taxon>Embryophyta</taxon>
        <taxon>Tracheophyta</taxon>
        <taxon>Spermatophyta</taxon>
        <taxon>Magnoliopsida</taxon>
        <taxon>Liliopsida</taxon>
        <taxon>Asparagales</taxon>
        <taxon>Asparagaceae</taxon>
        <taxon>Asparagoideae</taxon>
        <taxon>Asparagus</taxon>
    </lineage>
</organism>
<name>A0A5P1FKQ0_ASPOF</name>
<dbReference type="AlphaFoldDB" id="A0A5P1FKQ0"/>
<dbReference type="PANTHER" id="PTHR31906">
    <property type="entry name" value="PLASTID-LIPID-ASSOCIATED PROTEIN 4, CHLOROPLASTIC-RELATED"/>
    <property type="match status" value="1"/>
</dbReference>
<sequence length="244" mass="27250">MASLVLLPAFRCHYLPKPSRPLGSIPAVRLMIKKTPIIKAVGAGTMGEYKSTEEIKSALYQAVEGLNRGIFGVTSAKKSGILELVELLESRNPTPHPTDNLLDKVDGCWKLVYSTISILGVKRTKLGLRDFIALGDFFQKIDVSKEKAFNVIKFNVTGLKMLNGQLTIEASYKITSKTRVGIKLEKSTITPDQLMNLFKQNYDLLLAIFNPEGWLDITYVDDSLRIGRDDKGNIFVLERTENEL</sequence>
<dbReference type="GO" id="GO:0009570">
    <property type="term" value="C:chloroplast stroma"/>
    <property type="evidence" value="ECO:0007669"/>
    <property type="project" value="EnsemblPlants"/>
</dbReference>
<dbReference type="InterPro" id="IPR006843">
    <property type="entry name" value="PAP/fibrillin_dom"/>
</dbReference>
<dbReference type="Pfam" id="PF04755">
    <property type="entry name" value="PAP_fibrillin"/>
    <property type="match status" value="1"/>
</dbReference>
<feature type="domain" description="Plastid lipid-associated protein/fibrillin conserved" evidence="4">
    <location>
        <begin position="54"/>
        <end position="237"/>
    </location>
</feature>
<reference evidence="6" key="1">
    <citation type="journal article" date="2017" name="Nat. Commun.">
        <title>The asparagus genome sheds light on the origin and evolution of a young Y chromosome.</title>
        <authorList>
            <person name="Harkess A."/>
            <person name="Zhou J."/>
            <person name="Xu C."/>
            <person name="Bowers J.E."/>
            <person name="Van der Hulst R."/>
            <person name="Ayyampalayam S."/>
            <person name="Mercati F."/>
            <person name="Riccardi P."/>
            <person name="McKain M.R."/>
            <person name="Kakrana A."/>
            <person name="Tang H."/>
            <person name="Ray J."/>
            <person name="Groenendijk J."/>
            <person name="Arikit S."/>
            <person name="Mathioni S.M."/>
            <person name="Nakano M."/>
            <person name="Shan H."/>
            <person name="Telgmann-Rauber A."/>
            <person name="Kanno A."/>
            <person name="Yue Z."/>
            <person name="Chen H."/>
            <person name="Li W."/>
            <person name="Chen Y."/>
            <person name="Xu X."/>
            <person name="Zhang Y."/>
            <person name="Luo S."/>
            <person name="Chen H."/>
            <person name="Gao J."/>
            <person name="Mao Z."/>
            <person name="Pires J.C."/>
            <person name="Luo M."/>
            <person name="Kudrna D."/>
            <person name="Wing R.A."/>
            <person name="Meyers B.C."/>
            <person name="Yi K."/>
            <person name="Kong H."/>
            <person name="Lavrijsen P."/>
            <person name="Sunseri F."/>
            <person name="Falavigna A."/>
            <person name="Ye Y."/>
            <person name="Leebens-Mack J.H."/>
            <person name="Chen G."/>
        </authorList>
    </citation>
    <scope>NUCLEOTIDE SEQUENCE [LARGE SCALE GENOMIC DNA]</scope>
    <source>
        <strain evidence="6">cv. DH0086</strain>
    </source>
</reference>
<evidence type="ECO:0000313" key="6">
    <source>
        <dbReference type="Proteomes" id="UP000243459"/>
    </source>
</evidence>
<keyword evidence="6" id="KW-1185">Reference proteome</keyword>
<gene>
    <name evidence="5" type="ORF">A4U43_C02F7520</name>
</gene>
<evidence type="ECO:0000256" key="3">
    <source>
        <dbReference type="ARBA" id="ARBA00022946"/>
    </source>
</evidence>
<keyword evidence="2" id="KW-0934">Plastid</keyword>
<comment type="subcellular location">
    <subcellularLocation>
        <location evidence="1">Plastid</location>
    </subcellularLocation>
</comment>
<keyword evidence="3" id="KW-0809">Transit peptide</keyword>
<dbReference type="OMA" id="WLDITYV"/>
<evidence type="ECO:0000256" key="1">
    <source>
        <dbReference type="ARBA" id="ARBA00004474"/>
    </source>
</evidence>
<dbReference type="GO" id="GO:0010236">
    <property type="term" value="P:plastoquinone biosynthetic process"/>
    <property type="evidence" value="ECO:0007669"/>
    <property type="project" value="EnsemblPlants"/>
</dbReference>
<evidence type="ECO:0000313" key="5">
    <source>
        <dbReference type="EMBL" id="ONK77529.1"/>
    </source>
</evidence>
<dbReference type="Proteomes" id="UP000243459">
    <property type="component" value="Chromosome 2"/>
</dbReference>
<accession>A0A5P1FKQ0</accession>
<evidence type="ECO:0000256" key="2">
    <source>
        <dbReference type="ARBA" id="ARBA00022640"/>
    </source>
</evidence>